<protein>
    <submittedName>
        <fullName evidence="1">Uncharacterized protein</fullName>
    </submittedName>
</protein>
<organism evidence="1 2">
    <name type="scientific">Bifidobacterium longum subsp. infantis</name>
    <dbReference type="NCBI Taxonomy" id="1682"/>
    <lineage>
        <taxon>Bacteria</taxon>
        <taxon>Bacillati</taxon>
        <taxon>Actinomycetota</taxon>
        <taxon>Actinomycetes</taxon>
        <taxon>Bifidobacteriales</taxon>
        <taxon>Bifidobacteriaceae</taxon>
        <taxon>Bifidobacterium</taxon>
    </lineage>
</organism>
<evidence type="ECO:0000313" key="2">
    <source>
        <dbReference type="Proteomes" id="UP000319252"/>
    </source>
</evidence>
<sequence length="123" mass="14239">MKDNLFPGLSDRFTGWIPDEVSIKGDTNADDLLEVNKAYDEQRSHFDHVKDYIPDYVNPSPEDNNKLSSNNTQILNVVMQKTATWMSKGGIDGEWDAYCKQLDSLGLQENVKIWQKWYDTYTK</sequence>
<dbReference type="Gene3D" id="3.40.190.10">
    <property type="entry name" value="Periplasmic binding protein-like II"/>
    <property type="match status" value="1"/>
</dbReference>
<dbReference type="Proteomes" id="UP000319252">
    <property type="component" value="Unassembled WGS sequence"/>
</dbReference>
<reference evidence="1 2" key="1">
    <citation type="submission" date="2019-07" db="EMBL/GenBank/DDBJ databases">
        <authorList>
            <person name="Chang H.-W."/>
            <person name="Raman A."/>
            <person name="Venkatesh S."/>
            <person name="Gehrig J."/>
        </authorList>
    </citation>
    <scope>NUCLEOTIDE SEQUENCE [LARGE SCALE GENOMIC DNA]</scope>
    <source>
        <strain evidence="1">B.longum_ssp_infantis_4</strain>
    </source>
</reference>
<gene>
    <name evidence="1" type="ORF">BLONGUMMC1_02249</name>
</gene>
<dbReference type="SUPFAM" id="SSF53850">
    <property type="entry name" value="Periplasmic binding protein-like II"/>
    <property type="match status" value="1"/>
</dbReference>
<accession>A0A564S5Z0</accession>
<proteinExistence type="predicted"/>
<dbReference type="AlphaFoldDB" id="A0A564S5Z0"/>
<evidence type="ECO:0000313" key="1">
    <source>
        <dbReference type="EMBL" id="VUW85390.1"/>
    </source>
</evidence>
<name>A0A564S5Z0_BIFLI</name>
<dbReference type="EMBL" id="CABHML010000081">
    <property type="protein sequence ID" value="VUW85390.1"/>
    <property type="molecule type" value="Genomic_DNA"/>
</dbReference>